<gene>
    <name evidence="3" type="ORF">B841_02240</name>
</gene>
<dbReference type="Proteomes" id="UP000015388">
    <property type="component" value="Chromosome"/>
</dbReference>
<protein>
    <recommendedName>
        <fullName evidence="5">Alkylphosphonate utilization protein</fullName>
    </recommendedName>
</protein>
<dbReference type="SUPFAM" id="SSF82057">
    <property type="entry name" value="Prokaryotic SH3-related domain"/>
    <property type="match status" value="1"/>
</dbReference>
<dbReference type="Gene3D" id="2.30.30.40">
    <property type="entry name" value="SH3 Domains"/>
    <property type="match status" value="1"/>
</dbReference>
<feature type="domain" description="Protein YjdM C-terminal" evidence="1">
    <location>
        <begin position="51"/>
        <end position="119"/>
    </location>
</feature>
<dbReference type="InterPro" id="IPR013987">
    <property type="entry name" value="YjdM_N"/>
</dbReference>
<dbReference type="KEGG" id="cmd:B841_02240"/>
<organism evidence="3 4">
    <name type="scientific">Corynebacterium maris DSM 45190</name>
    <dbReference type="NCBI Taxonomy" id="1224163"/>
    <lineage>
        <taxon>Bacteria</taxon>
        <taxon>Bacillati</taxon>
        <taxon>Actinomycetota</taxon>
        <taxon>Actinomycetes</taxon>
        <taxon>Mycobacteriales</taxon>
        <taxon>Corynebacteriaceae</taxon>
        <taxon>Corynebacterium</taxon>
    </lineage>
</organism>
<dbReference type="HOGENOM" id="CLU_134486_0_0_11"/>
<dbReference type="Gene3D" id="2.20.25.10">
    <property type="match status" value="1"/>
</dbReference>
<dbReference type="RefSeq" id="WP_020933866.1">
    <property type="nucleotide sequence ID" value="NC_021915.1"/>
</dbReference>
<evidence type="ECO:0008006" key="5">
    <source>
        <dbReference type="Google" id="ProtNLM"/>
    </source>
</evidence>
<dbReference type="InterPro" id="IPR013988">
    <property type="entry name" value="YjdM_C"/>
</dbReference>
<reference evidence="3 4" key="1">
    <citation type="submission" date="2012-11" db="EMBL/GenBank/DDBJ databases">
        <title>The complete genome sequence of Corynebacterium maris Coryn-1 (=DSM 45190).</title>
        <authorList>
            <person name="Schaffert L."/>
            <person name="Albersmeier A."/>
            <person name="Kalinowski J."/>
            <person name="Ruckert C."/>
        </authorList>
    </citation>
    <scope>NUCLEOTIDE SEQUENCE [LARGE SCALE GENOMIC DNA]</scope>
    <source>
        <strain evidence="4">Coryn-1</strain>
    </source>
</reference>
<dbReference type="PATRIC" id="fig|1224163.3.peg.453"/>
<dbReference type="AlphaFoldDB" id="S5TG85"/>
<keyword evidence="4" id="KW-1185">Reference proteome</keyword>
<dbReference type="Pfam" id="PF03831">
    <property type="entry name" value="YjdM"/>
    <property type="match status" value="1"/>
</dbReference>
<sequence length="119" mass="12486">MSDHIPPCPECDSEYTYEDGSSVVCPMCGHEWIPGAADDATAAEEAAPTFRDAVGNELIDGDTVTTTENLPVKGGSPIKRGTKVAKIKLLDVPVNGHDISATVPGAGQMYLKTSVVKKV</sequence>
<dbReference type="EMBL" id="CP003924">
    <property type="protein sequence ID" value="AGS33931.1"/>
    <property type="molecule type" value="Genomic_DNA"/>
</dbReference>
<feature type="domain" description="Protein YjdM N-terminal" evidence="2">
    <location>
        <begin position="5"/>
        <end position="32"/>
    </location>
</feature>
<dbReference type="SUPFAM" id="SSF57783">
    <property type="entry name" value="Zinc beta-ribbon"/>
    <property type="match status" value="1"/>
</dbReference>
<proteinExistence type="predicted"/>
<dbReference type="Pfam" id="PF08274">
    <property type="entry name" value="Zn_Ribbon_YjdM"/>
    <property type="match status" value="1"/>
</dbReference>
<evidence type="ECO:0000259" key="1">
    <source>
        <dbReference type="Pfam" id="PF03831"/>
    </source>
</evidence>
<accession>S5TG85</accession>
<name>S5TG85_9CORY</name>
<evidence type="ECO:0000313" key="4">
    <source>
        <dbReference type="Proteomes" id="UP000015388"/>
    </source>
</evidence>
<dbReference type="OrthoDB" id="9810131at2"/>
<evidence type="ECO:0000313" key="3">
    <source>
        <dbReference type="EMBL" id="AGS33931.1"/>
    </source>
</evidence>
<dbReference type="eggNOG" id="COG2824">
    <property type="taxonomic scope" value="Bacteria"/>
</dbReference>
<evidence type="ECO:0000259" key="2">
    <source>
        <dbReference type="Pfam" id="PF08274"/>
    </source>
</evidence>